<gene>
    <name evidence="1" type="ORF">B0T10DRAFT_564023</name>
</gene>
<dbReference type="Proteomes" id="UP000777438">
    <property type="component" value="Unassembled WGS sequence"/>
</dbReference>
<dbReference type="AlphaFoldDB" id="A0A9P8VYK5"/>
<keyword evidence="2" id="KW-1185">Reference proteome</keyword>
<comment type="caution">
    <text evidence="1">The sequence shown here is derived from an EMBL/GenBank/DDBJ whole genome shotgun (WGS) entry which is preliminary data.</text>
</comment>
<dbReference type="OrthoDB" id="432483at2759"/>
<reference evidence="1 2" key="1">
    <citation type="journal article" date="2021" name="Nat. Commun.">
        <title>Genetic determinants of endophytism in the Arabidopsis root mycobiome.</title>
        <authorList>
            <person name="Mesny F."/>
            <person name="Miyauchi S."/>
            <person name="Thiergart T."/>
            <person name="Pickel B."/>
            <person name="Atanasova L."/>
            <person name="Karlsson M."/>
            <person name="Huettel B."/>
            <person name="Barry K.W."/>
            <person name="Haridas S."/>
            <person name="Chen C."/>
            <person name="Bauer D."/>
            <person name="Andreopoulos W."/>
            <person name="Pangilinan J."/>
            <person name="LaButti K."/>
            <person name="Riley R."/>
            <person name="Lipzen A."/>
            <person name="Clum A."/>
            <person name="Drula E."/>
            <person name="Henrissat B."/>
            <person name="Kohler A."/>
            <person name="Grigoriev I.V."/>
            <person name="Martin F.M."/>
            <person name="Hacquard S."/>
        </authorList>
    </citation>
    <scope>NUCLEOTIDE SEQUENCE [LARGE SCALE GENOMIC DNA]</scope>
    <source>
        <strain evidence="1 2">MPI-CAGE-CH-0241</strain>
    </source>
</reference>
<name>A0A9P8VYK5_9HYPO</name>
<dbReference type="EMBL" id="JAGPYM010000018">
    <property type="protein sequence ID" value="KAH6885230.1"/>
    <property type="molecule type" value="Genomic_DNA"/>
</dbReference>
<evidence type="ECO:0000313" key="1">
    <source>
        <dbReference type="EMBL" id="KAH6885230.1"/>
    </source>
</evidence>
<evidence type="ECO:0000313" key="2">
    <source>
        <dbReference type="Proteomes" id="UP000777438"/>
    </source>
</evidence>
<evidence type="ECO:0008006" key="3">
    <source>
        <dbReference type="Google" id="ProtNLM"/>
    </source>
</evidence>
<protein>
    <recommendedName>
        <fullName evidence="3">Fungal N-terminal domain-containing protein</fullName>
    </recommendedName>
</protein>
<proteinExistence type="predicted"/>
<organism evidence="1 2">
    <name type="scientific">Thelonectria olida</name>
    <dbReference type="NCBI Taxonomy" id="1576542"/>
    <lineage>
        <taxon>Eukaryota</taxon>
        <taxon>Fungi</taxon>
        <taxon>Dikarya</taxon>
        <taxon>Ascomycota</taxon>
        <taxon>Pezizomycotina</taxon>
        <taxon>Sordariomycetes</taxon>
        <taxon>Hypocreomycetidae</taxon>
        <taxon>Hypocreales</taxon>
        <taxon>Nectriaceae</taxon>
        <taxon>Thelonectria</taxon>
    </lineage>
</organism>
<sequence length="273" mass="30675">MAPPVMTPVDVAASFRRAAHSVEVLIKSIENNRSSLPAVVRGLREDLVPLVPLLNQVASAVKSSDCELALGHDAQYLLHNCERICLKHSNNKIRLLPEDHITTLKAQLSSFKNILNTLLQTSNCLKTARQEYMTKEMVDPMLKQMEKMIERQIIGVRTEQGALTRYSPPKHNPNRDEILLELRHQRKTYEAIQKICEEALKKTVYQRTGQKIFNVKANDKSVTLTGFVNAEEEASRIDQEISDVSAAGYSIAVAGVVKQIDYVALASQMRQLK</sequence>
<accession>A0A9P8VYK5</accession>